<keyword evidence="9" id="KW-1185">Reference proteome</keyword>
<evidence type="ECO:0000313" key="9">
    <source>
        <dbReference type="Proteomes" id="UP000038009"/>
    </source>
</evidence>
<evidence type="ECO:0000256" key="2">
    <source>
        <dbReference type="ARBA" id="ARBA00022516"/>
    </source>
</evidence>
<name>A0A0N1I721_LEPSE</name>
<dbReference type="GO" id="GO:0035336">
    <property type="term" value="P:long-chain fatty-acyl-CoA metabolic process"/>
    <property type="evidence" value="ECO:0007669"/>
    <property type="project" value="TreeGrafter"/>
</dbReference>
<feature type="domain" description="Thioester reductase (TE)" evidence="7">
    <location>
        <begin position="17"/>
        <end position="304"/>
    </location>
</feature>
<organism evidence="8 9">
    <name type="scientific">Leptomonas seymouri</name>
    <dbReference type="NCBI Taxonomy" id="5684"/>
    <lineage>
        <taxon>Eukaryota</taxon>
        <taxon>Discoba</taxon>
        <taxon>Euglenozoa</taxon>
        <taxon>Kinetoplastea</taxon>
        <taxon>Metakinetoplastina</taxon>
        <taxon>Trypanosomatida</taxon>
        <taxon>Trypanosomatidae</taxon>
        <taxon>Leishmaniinae</taxon>
        <taxon>Leptomonas</taxon>
    </lineage>
</organism>
<comment type="function">
    <text evidence="4">Catalyzes the reduction of fatty acyl-CoA to fatty alcohols.</text>
</comment>
<feature type="domain" description="Fatty acyl-CoA reductase C-terminal" evidence="6">
    <location>
        <begin position="484"/>
        <end position="554"/>
    </location>
</feature>
<accession>A0A0N1I721</accession>
<dbReference type="InterPro" id="IPR036291">
    <property type="entry name" value="NAD(P)-bd_dom_sf"/>
</dbReference>
<dbReference type="Pfam" id="PF07993">
    <property type="entry name" value="NAD_binding_4"/>
    <property type="match status" value="1"/>
</dbReference>
<evidence type="ECO:0000256" key="4">
    <source>
        <dbReference type="RuleBase" id="RU363097"/>
    </source>
</evidence>
<evidence type="ECO:0000256" key="1">
    <source>
        <dbReference type="ARBA" id="ARBA00005928"/>
    </source>
</evidence>
<dbReference type="GO" id="GO:0080019">
    <property type="term" value="F:alcohol-forming very long-chain fatty acyl-CoA reductase activity"/>
    <property type="evidence" value="ECO:0007669"/>
    <property type="project" value="InterPro"/>
</dbReference>
<gene>
    <name evidence="8" type="ORF">ABL78_1685</name>
</gene>
<comment type="catalytic activity">
    <reaction evidence="4">
        <text>a long-chain fatty acyl-CoA + 2 NADPH + 2 H(+) = a long-chain primary fatty alcohol + 2 NADP(+) + CoA</text>
        <dbReference type="Rhea" id="RHEA:52716"/>
        <dbReference type="ChEBI" id="CHEBI:15378"/>
        <dbReference type="ChEBI" id="CHEBI:57287"/>
        <dbReference type="ChEBI" id="CHEBI:57783"/>
        <dbReference type="ChEBI" id="CHEBI:58349"/>
        <dbReference type="ChEBI" id="CHEBI:77396"/>
        <dbReference type="ChEBI" id="CHEBI:83139"/>
        <dbReference type="EC" id="1.2.1.84"/>
    </reaction>
</comment>
<evidence type="ECO:0000259" key="6">
    <source>
        <dbReference type="Pfam" id="PF03015"/>
    </source>
</evidence>
<comment type="caution">
    <text evidence="8">The sequence shown here is derived from an EMBL/GenBank/DDBJ whole genome shotgun (WGS) entry which is preliminary data.</text>
</comment>
<keyword evidence="2 4" id="KW-0444">Lipid biosynthesis</keyword>
<sequence>MSLDVRSGFSNRTLFMTGGTGFVGKVLLYKLLKETPDVKRIYLLMRGKRSRRLKKYLNAQERLDMEVLGSPCFEPLRQQLGDAKWRELCKKIFAMEGDITFDHLGLSEQNRATLAKEANFIVHLAATVNFNERLDLAVQMNTLGGLRVLALAKTCRHLEAMVHISTCYVNYRRHGDAEVNEERLYPLEFDPEEMCKRVLGMNEAEVKTESAKLLKSLNFPNTYTFTKCVGEQLIYKYKENVPVVVVRPSIIGCSLQDPFPGWVDALTAAGGLLLTVSLGVVREVLVNKDMLADVVPVDQVVNVIIKALFKTQQHYKARRLRLAAMEGAHPGAAAAEVATKAALPVNAGALTAAAAAKSDAGAGNVETTQAIDAPAEGDVAESRSTEELTTEADEGLPFIYQASTTGSGNAATWGRVACALGDYMRGKRHPKSLSQMDLTMTTSVPYYQLRYYTLRYVPFLAIQAAFKLPAPIGSPKRQELVSKLGRAVRRADLLAWEFMDFTVREWIYANKNSRSLDDGLNEYCRKCFSFDPYAINWYAYTQIYTYGIFKHILRDTGCFKPPTLPQSATEVFQRASSL</sequence>
<dbReference type="SUPFAM" id="SSF51735">
    <property type="entry name" value="NAD(P)-binding Rossmann-fold domains"/>
    <property type="match status" value="1"/>
</dbReference>
<dbReference type="EC" id="1.2.1.84" evidence="4"/>
<dbReference type="OMA" id="PEEMCKR"/>
<dbReference type="VEuPathDB" id="TriTrypDB:Lsey_0029_0120"/>
<evidence type="ECO:0000256" key="5">
    <source>
        <dbReference type="SAM" id="MobiDB-lite"/>
    </source>
</evidence>
<comment type="similarity">
    <text evidence="1 4">Belongs to the fatty acyl-CoA reductase family.</text>
</comment>
<protein>
    <recommendedName>
        <fullName evidence="4">Fatty acyl-CoA reductase</fullName>
        <ecNumber evidence="4">1.2.1.84</ecNumber>
    </recommendedName>
</protein>
<dbReference type="InterPro" id="IPR013120">
    <property type="entry name" value="FAR_NAD-bd"/>
</dbReference>
<keyword evidence="3 4" id="KW-0443">Lipid metabolism</keyword>
<dbReference type="GO" id="GO:0102965">
    <property type="term" value="F:alcohol-forming long-chain fatty acyl-CoA reductase activity"/>
    <property type="evidence" value="ECO:0007669"/>
    <property type="project" value="UniProtKB-EC"/>
</dbReference>
<evidence type="ECO:0000256" key="3">
    <source>
        <dbReference type="ARBA" id="ARBA00023098"/>
    </source>
</evidence>
<keyword evidence="4" id="KW-0521">NADP</keyword>
<dbReference type="Proteomes" id="UP000038009">
    <property type="component" value="Unassembled WGS sequence"/>
</dbReference>
<dbReference type="Gene3D" id="3.40.50.720">
    <property type="entry name" value="NAD(P)-binding Rossmann-like Domain"/>
    <property type="match status" value="1"/>
</dbReference>
<dbReference type="AlphaFoldDB" id="A0A0N1I721"/>
<dbReference type="InterPro" id="IPR033640">
    <property type="entry name" value="FAR_C"/>
</dbReference>
<dbReference type="CDD" id="cd09071">
    <property type="entry name" value="FAR_C"/>
    <property type="match status" value="1"/>
</dbReference>
<dbReference type="PANTHER" id="PTHR11011">
    <property type="entry name" value="MALE STERILITY PROTEIN 2-RELATED"/>
    <property type="match status" value="1"/>
</dbReference>
<reference evidence="8 9" key="1">
    <citation type="journal article" date="2015" name="PLoS Pathog.">
        <title>Leptomonas seymouri: Adaptations to the Dixenous Life Cycle Analyzed by Genome Sequencing, Transcriptome Profiling and Co-infection with Leishmania donovani.</title>
        <authorList>
            <person name="Kraeva N."/>
            <person name="Butenko A."/>
            <person name="Hlavacova J."/>
            <person name="Kostygov A."/>
            <person name="Myskova J."/>
            <person name="Grybchuk D."/>
            <person name="Lestinova T."/>
            <person name="Votypka J."/>
            <person name="Volf P."/>
            <person name="Opperdoes F."/>
            <person name="Flegontov P."/>
            <person name="Lukes J."/>
            <person name="Yurchenko V."/>
        </authorList>
    </citation>
    <scope>NUCLEOTIDE SEQUENCE [LARGE SCALE GENOMIC DNA]</scope>
    <source>
        <strain evidence="8 9">ATCC 30220</strain>
    </source>
</reference>
<dbReference type="FunFam" id="3.40.50.720:FF:000458">
    <property type="entry name" value="Fatty acyl-CoA reductase"/>
    <property type="match status" value="1"/>
</dbReference>
<dbReference type="Pfam" id="PF03015">
    <property type="entry name" value="Sterile"/>
    <property type="match status" value="1"/>
</dbReference>
<proteinExistence type="inferred from homology"/>
<feature type="region of interest" description="Disordered" evidence="5">
    <location>
        <begin position="369"/>
        <end position="391"/>
    </location>
</feature>
<keyword evidence="4" id="KW-0560">Oxidoreductase</keyword>
<evidence type="ECO:0000259" key="7">
    <source>
        <dbReference type="Pfam" id="PF07993"/>
    </source>
</evidence>
<dbReference type="CDD" id="cd05236">
    <property type="entry name" value="FAR-N_SDR_e"/>
    <property type="match status" value="1"/>
</dbReference>
<dbReference type="PANTHER" id="PTHR11011:SF45">
    <property type="entry name" value="FATTY ACYL-COA REDUCTASE CG8306-RELATED"/>
    <property type="match status" value="1"/>
</dbReference>
<dbReference type="EMBL" id="LJSK01000029">
    <property type="protein sequence ID" value="KPI89192.1"/>
    <property type="molecule type" value="Genomic_DNA"/>
</dbReference>
<dbReference type="OrthoDB" id="429813at2759"/>
<dbReference type="InterPro" id="IPR026055">
    <property type="entry name" value="FAR"/>
</dbReference>
<evidence type="ECO:0000313" key="8">
    <source>
        <dbReference type="EMBL" id="KPI89192.1"/>
    </source>
</evidence>